<evidence type="ECO:0000313" key="14">
    <source>
        <dbReference type="Proteomes" id="UP000245942"/>
    </source>
</evidence>
<comment type="catalytic activity">
    <reaction evidence="9 10">
        <text>RNA(n) + a ribonucleoside 5'-triphosphate = RNA(n+1) + diphosphate</text>
        <dbReference type="Rhea" id="RHEA:21248"/>
        <dbReference type="Rhea" id="RHEA-COMP:14527"/>
        <dbReference type="Rhea" id="RHEA-COMP:17342"/>
        <dbReference type="ChEBI" id="CHEBI:33019"/>
        <dbReference type="ChEBI" id="CHEBI:61557"/>
        <dbReference type="ChEBI" id="CHEBI:140395"/>
        <dbReference type="EC" id="2.7.7.6"/>
    </reaction>
</comment>
<dbReference type="InterPro" id="IPR024075">
    <property type="entry name" value="DNA-dir_RNA_pol_helix_hairp_sf"/>
</dbReference>
<keyword evidence="4 10" id="KW-0808">Transferase</keyword>
<reference evidence="13 14" key="1">
    <citation type="journal article" date="2018" name="Mol. Biol. Evol.">
        <title>Broad Genomic Sampling Reveals a Smut Pathogenic Ancestry of the Fungal Clade Ustilaginomycotina.</title>
        <authorList>
            <person name="Kijpornyongpan T."/>
            <person name="Mondo S.J."/>
            <person name="Barry K."/>
            <person name="Sandor L."/>
            <person name="Lee J."/>
            <person name="Lipzen A."/>
            <person name="Pangilinan J."/>
            <person name="LaButti K."/>
            <person name="Hainaut M."/>
            <person name="Henrissat B."/>
            <person name="Grigoriev I.V."/>
            <person name="Spatafora J.W."/>
            <person name="Aime M.C."/>
        </authorList>
    </citation>
    <scope>NUCLEOTIDE SEQUENCE [LARGE SCALE GENOMIC DNA]</scope>
    <source>
        <strain evidence="13 14">MCA 4718</strain>
    </source>
</reference>
<dbReference type="PROSITE" id="PS00900">
    <property type="entry name" value="RNA_POL_PHAGE_1"/>
    <property type="match status" value="1"/>
</dbReference>
<keyword evidence="7" id="KW-0496">Mitochondrion</keyword>
<feature type="region of interest" description="Disordered" evidence="11">
    <location>
        <begin position="1"/>
        <end position="65"/>
    </location>
</feature>
<dbReference type="InterPro" id="IPR029262">
    <property type="entry name" value="RPOL_N"/>
</dbReference>
<dbReference type="FunFam" id="1.10.287.280:FF:000001">
    <property type="entry name" value="DNA-directed RNA polymerase"/>
    <property type="match status" value="1"/>
</dbReference>
<keyword evidence="8 10" id="KW-0804">Transcription</keyword>
<protein>
    <recommendedName>
        <fullName evidence="10">DNA-directed RNA polymerase</fullName>
        <ecNumber evidence="10">2.7.7.6</ecNumber>
    </recommendedName>
</protein>
<dbReference type="FunFam" id="1.10.150.20:FF:000041">
    <property type="entry name" value="DNA-directed RNA polymerase"/>
    <property type="match status" value="1"/>
</dbReference>
<name>A0A316TYU7_9BASI</name>
<evidence type="ECO:0000256" key="3">
    <source>
        <dbReference type="ARBA" id="ARBA00022478"/>
    </source>
</evidence>
<dbReference type="PANTHER" id="PTHR10102:SF0">
    <property type="entry name" value="DNA-DIRECTED RNA POLYMERASE, MITOCHONDRIAL"/>
    <property type="match status" value="1"/>
</dbReference>
<keyword evidence="5 10" id="KW-0548">Nucleotidyltransferase</keyword>
<dbReference type="Gene3D" id="1.10.150.20">
    <property type="entry name" value="5' to 3' exonuclease, C-terminal subdomain"/>
    <property type="match status" value="1"/>
</dbReference>
<dbReference type="GO" id="GO:0034245">
    <property type="term" value="C:mitochondrial DNA-directed RNA polymerase complex"/>
    <property type="evidence" value="ECO:0007669"/>
    <property type="project" value="TreeGrafter"/>
</dbReference>
<dbReference type="OrthoDB" id="276422at2759"/>
<dbReference type="GO" id="GO:0001018">
    <property type="term" value="F:mitochondrial promoter sequence-specific DNA binding"/>
    <property type="evidence" value="ECO:0007669"/>
    <property type="project" value="TreeGrafter"/>
</dbReference>
<dbReference type="InterPro" id="IPR002092">
    <property type="entry name" value="DNA-dir_Rpol_phage-type"/>
</dbReference>
<comment type="similarity">
    <text evidence="2 10">Belongs to the phage and mitochondrial RNA polymerase family.</text>
</comment>
<feature type="region of interest" description="Disordered" evidence="11">
    <location>
        <begin position="371"/>
        <end position="392"/>
    </location>
</feature>
<feature type="region of interest" description="Disordered" evidence="11">
    <location>
        <begin position="1144"/>
        <end position="1171"/>
    </location>
</feature>
<evidence type="ECO:0000256" key="7">
    <source>
        <dbReference type="ARBA" id="ARBA00023128"/>
    </source>
</evidence>
<sequence length="1450" mass="161014">MSLVSQPRNHIATATAAPHPPSSSRQQHTAASESHSSHADAGSSSSQHSQPPPAGLGIGGSARQSRWSPFASYSDRIRLATPLPPDVHDAYRTSLRARKSGIGSSTTPNKPGSPLAFGDFTGATLDALHTDSNNFPPSQSAENLAILRACLGTNLLSRALKIFQDMRKEATNRLTRENPDGFIKPPQSTIERRKRCAAYSKLDLPTYNALLAAICRRAVAEESPFEAQRWVDQAWVIYREMESGNKINSSGLPPRLPGPLQNYTTDPIPDATTIWTFSRGLIKTMQRHPSMGFEQSGLGELVSSGWRLGVNFESVISSSLVTFSADESATEALAQETDSQRVVSLLKSAAGHSGNEMARVAIEQAEARVQAQAAETGASDASRERLEIPDPAADIPELLPIKSLSSSEHEVSPTPGDDRPLNLWLLQQDLAIVSKGRSSLRDNEERQRWLEESALESARRRLEADALAMEAAGVSLEGKLSHDATLQKWMFDWVKKLEVVLTKEVARIKTESETMLMEGKRSYPVEQTLEQNIAPFLQLITPGKMALITVLELMRMQGSSRSAQDMKTTRALITIGHALEQEHYADILRKNPQIVNNAHYASQIVRSKGTTNVLQRREAKRWLEQQDAPLPYEPWTQSIRARMGSFLVGHFLECAKITRRAVDRDGEVWEEEHPAVYATYNYVQGKKLGVIKVNDAVAERLDKGSVGSTLHPRFLPMLVKPRLWLGHDSGGYLTHKNSMMRFKDSAEQSLYLRKASENQSLETVGAGLDVLGETPWIINEEVFKVMTEIWNSGEDIADMPPLVDDSYGEIPRPDNYETDLKARSEYLRASKQAQMERTAIYSLRCDTNYKLEIARAYLGERFYFPHNVDFRGRAYPIPPHLNHIGNDLCRGLLLFADTKPLGKPGLRWLRIHLANVFGYDKASFDERETFAKDHYPDIEDSVKNPLKGKRWWLQADDPWQCLATCHELYNALNHPEGPENFPSRLPVHQDGTCNGLQHYAALGGDLDGAKQVNLASGERPSDVYTAVADLVIADIEAESRKPNGDYRAALLKGKITRKVVKQTVMTTVYGVTFIGAKNQVLKQLTARGDIPSEELWGVASFLAKRILKSVGDLFSGAEKIQTWLVESAKLIAKSIPPERVEHALNSDGDEVVPASPGSGSKRKGTDKMDNAKVRASRLAREQMTSVIWTSPLGLPVVQPYRKNKKRQISTAMQTVFLSDPLQTSEVAPGKQASAFPPNFIHSLDATHMILTALECRDAGLTFASVHDSYWTHACDVETMSELIRDTFVRLHLQPILPTLRQEFLERYQGYKVPVVAAKDLQERRNRRAAIREDRAPANSAGHRIQIGKDTLVREDAKKEEAEETEEGLEALAEQDESAGDSVQASSSALEGDASGEQSKSKSKSKEAKKIASEREWVEAKFIDLADVLPPLPEKGGFDVNEIKRSQYFFS</sequence>
<dbReference type="EC" id="2.7.7.6" evidence="10"/>
<dbReference type="STRING" id="1684307.A0A316TYU7"/>
<dbReference type="EMBL" id="KZ819337">
    <property type="protein sequence ID" value="PWN18317.1"/>
    <property type="molecule type" value="Genomic_DNA"/>
</dbReference>
<evidence type="ECO:0000256" key="6">
    <source>
        <dbReference type="ARBA" id="ARBA00022946"/>
    </source>
</evidence>
<dbReference type="Pfam" id="PF00940">
    <property type="entry name" value="RNA_pol"/>
    <property type="match status" value="1"/>
</dbReference>
<dbReference type="Pfam" id="PF14700">
    <property type="entry name" value="RPOL_N"/>
    <property type="match status" value="1"/>
</dbReference>
<comment type="function">
    <text evidence="10">DNA-dependent RNA polymerase catalyzes the transcription of DNA into RNA using the four ribonucleoside triphosphates as substrates.</text>
</comment>
<feature type="compositionally biased region" description="Acidic residues" evidence="11">
    <location>
        <begin position="1361"/>
        <end position="1378"/>
    </location>
</feature>
<dbReference type="InterPro" id="IPR046950">
    <property type="entry name" value="DNA-dir_Rpol_C_phage-type"/>
</dbReference>
<dbReference type="GO" id="GO:0006390">
    <property type="term" value="P:mitochondrial transcription"/>
    <property type="evidence" value="ECO:0007669"/>
    <property type="project" value="TreeGrafter"/>
</dbReference>
<feature type="region of interest" description="Disordered" evidence="11">
    <location>
        <begin position="98"/>
        <end position="118"/>
    </location>
</feature>
<dbReference type="Gene3D" id="1.25.40.10">
    <property type="entry name" value="Tetratricopeptide repeat domain"/>
    <property type="match status" value="1"/>
</dbReference>
<dbReference type="PANTHER" id="PTHR10102">
    <property type="entry name" value="DNA-DIRECTED RNA POLYMERASE, MITOCHONDRIAL"/>
    <property type="match status" value="1"/>
</dbReference>
<feature type="compositionally biased region" description="Low complexity" evidence="11">
    <location>
        <begin position="12"/>
        <end position="49"/>
    </location>
</feature>
<evidence type="ECO:0000256" key="1">
    <source>
        <dbReference type="ARBA" id="ARBA00004173"/>
    </source>
</evidence>
<comment type="subcellular location">
    <subcellularLocation>
        <location evidence="1">Mitochondrion</location>
    </subcellularLocation>
</comment>
<keyword evidence="6" id="KW-0809">Transit peptide</keyword>
<dbReference type="SMART" id="SM01311">
    <property type="entry name" value="RPOL_N"/>
    <property type="match status" value="1"/>
</dbReference>
<feature type="domain" description="DNA-directed RNA polymerase N-terminal" evidence="12">
    <location>
        <begin position="445"/>
        <end position="773"/>
    </location>
</feature>
<dbReference type="Gene3D" id="1.10.1320.10">
    <property type="entry name" value="DNA-directed RNA polymerase, N-terminal domain"/>
    <property type="match status" value="1"/>
</dbReference>
<evidence type="ECO:0000256" key="9">
    <source>
        <dbReference type="ARBA" id="ARBA00048552"/>
    </source>
</evidence>
<evidence type="ECO:0000256" key="5">
    <source>
        <dbReference type="ARBA" id="ARBA00022695"/>
    </source>
</evidence>
<accession>A0A316TYU7</accession>
<evidence type="ECO:0000256" key="10">
    <source>
        <dbReference type="RuleBase" id="RU003805"/>
    </source>
</evidence>
<evidence type="ECO:0000259" key="12">
    <source>
        <dbReference type="SMART" id="SM01311"/>
    </source>
</evidence>
<evidence type="ECO:0000256" key="2">
    <source>
        <dbReference type="ARBA" id="ARBA00009493"/>
    </source>
</evidence>
<evidence type="ECO:0000313" key="13">
    <source>
        <dbReference type="EMBL" id="PWN18317.1"/>
    </source>
</evidence>
<feature type="compositionally biased region" description="Basic and acidic residues" evidence="11">
    <location>
        <begin position="1350"/>
        <end position="1360"/>
    </location>
</feature>
<evidence type="ECO:0000256" key="4">
    <source>
        <dbReference type="ARBA" id="ARBA00022679"/>
    </source>
</evidence>
<dbReference type="InterPro" id="IPR043502">
    <property type="entry name" value="DNA/RNA_pol_sf"/>
</dbReference>
<dbReference type="InterPro" id="IPR011990">
    <property type="entry name" value="TPR-like_helical_dom_sf"/>
</dbReference>
<dbReference type="GO" id="GO:0003899">
    <property type="term" value="F:DNA-directed RNA polymerase activity"/>
    <property type="evidence" value="ECO:0007669"/>
    <property type="project" value="UniProtKB-EC"/>
</dbReference>
<proteinExistence type="inferred from homology"/>
<dbReference type="RefSeq" id="XP_025345477.1">
    <property type="nucleotide sequence ID" value="XM_025490495.1"/>
</dbReference>
<gene>
    <name evidence="13" type="ORF">BCV69DRAFT_252934</name>
</gene>
<dbReference type="InterPro" id="IPR037159">
    <property type="entry name" value="RNA_POL_N_sf"/>
</dbReference>
<evidence type="ECO:0000256" key="11">
    <source>
        <dbReference type="SAM" id="MobiDB-lite"/>
    </source>
</evidence>
<dbReference type="Proteomes" id="UP000245942">
    <property type="component" value="Unassembled WGS sequence"/>
</dbReference>
<keyword evidence="3 10" id="KW-0240">DNA-directed RNA polymerase</keyword>
<organism evidence="13 14">
    <name type="scientific">Pseudomicrostroma glucosiphilum</name>
    <dbReference type="NCBI Taxonomy" id="1684307"/>
    <lineage>
        <taxon>Eukaryota</taxon>
        <taxon>Fungi</taxon>
        <taxon>Dikarya</taxon>
        <taxon>Basidiomycota</taxon>
        <taxon>Ustilaginomycotina</taxon>
        <taxon>Exobasidiomycetes</taxon>
        <taxon>Microstromatales</taxon>
        <taxon>Microstromatales incertae sedis</taxon>
        <taxon>Pseudomicrostroma</taxon>
    </lineage>
</organism>
<feature type="compositionally biased region" description="Basic and acidic residues" evidence="11">
    <location>
        <begin position="1403"/>
        <end position="1412"/>
    </location>
</feature>
<dbReference type="GeneID" id="37012229"/>
<feature type="region of interest" description="Disordered" evidence="11">
    <location>
        <begin position="1328"/>
        <end position="1412"/>
    </location>
</feature>
<keyword evidence="14" id="KW-1185">Reference proteome</keyword>
<dbReference type="Gene3D" id="1.10.287.280">
    <property type="match status" value="1"/>
</dbReference>
<evidence type="ECO:0000256" key="8">
    <source>
        <dbReference type="ARBA" id="ARBA00023163"/>
    </source>
</evidence>
<dbReference type="PROSITE" id="PS00489">
    <property type="entry name" value="RNA_POL_PHAGE_2"/>
    <property type="match status" value="1"/>
</dbReference>
<dbReference type="Gene3D" id="1.10.287.260">
    <property type="match status" value="1"/>
</dbReference>
<dbReference type="SUPFAM" id="SSF56672">
    <property type="entry name" value="DNA/RNA polymerases"/>
    <property type="match status" value="1"/>
</dbReference>